<gene>
    <name evidence="2" type="ordered locus">MADE_1014510</name>
</gene>
<reference evidence="2 3" key="2">
    <citation type="journal article" date="2015" name="Antonie Van Leeuwenhoek">
        <title>Ecophysiological diversity of a novel member of the genus Alteromonas, and description of Alteromonas mediterranea sp. nov.</title>
        <authorList>
            <person name="Ivanova E.P."/>
            <person name="Lopez-Perez M."/>
            <person name="Zabalos M."/>
            <person name="Nguyen S.H."/>
            <person name="Webb H.K."/>
            <person name="Ryan J."/>
            <person name="Lagutin K."/>
            <person name="Vyssotski M."/>
            <person name="Crawford R.J."/>
            <person name="Rodriguez-Valera F."/>
        </authorList>
    </citation>
    <scope>NUCLEOTIDE SEQUENCE [LARGE SCALE GENOMIC DNA]</scope>
    <source>
        <strain evidence="3">DSM 17117 / CIP 110805 / LMG 28347 / Deep ecotype</strain>
    </source>
</reference>
<evidence type="ECO:0000256" key="1">
    <source>
        <dbReference type="SAM" id="Coils"/>
    </source>
</evidence>
<dbReference type="EMBL" id="CP001103">
    <property type="protein sequence ID" value="AEA99036.1"/>
    <property type="molecule type" value="Genomic_DNA"/>
</dbReference>
<keyword evidence="3" id="KW-1185">Reference proteome</keyword>
<protein>
    <submittedName>
        <fullName evidence="2">Uncharacterized protein</fullName>
    </submittedName>
</protein>
<feature type="coiled-coil region" evidence="1">
    <location>
        <begin position="1"/>
        <end position="28"/>
    </location>
</feature>
<sequence>MSEYDRLLEIIREQREESRTENRALRESVTKMSDNLAKFTELALRIEERSSGHDEFKQETKDQIKAINKELTNVKTAMIKPVAFTNGGLKIVEKVITYMVLGVVAWMSIFKNP</sequence>
<dbReference type="HOGENOM" id="CLU_2128213_0_0_6"/>
<reference evidence="2 3" key="1">
    <citation type="journal article" date="2008" name="ISME J.">
        <title>Comparative genomics of two ecotypes of the marine planktonic copiotroph Alteromonas macleodii suggests alternative lifestyles associated with different kinds of particulate organic matter.</title>
        <authorList>
            <person name="Ivars-Martinez E."/>
            <person name="Martin-Cuadrado A.B."/>
            <person name="D'Auria G."/>
            <person name="Mira A."/>
            <person name="Ferriera S."/>
            <person name="Johnson J."/>
            <person name="Friedman R."/>
            <person name="Rodriguez-Valera F."/>
        </authorList>
    </citation>
    <scope>NUCLEOTIDE SEQUENCE [LARGE SCALE GENOMIC DNA]</scope>
    <source>
        <strain evidence="3">DSM 17117 / CIP 110805 / LMG 28347 / Deep ecotype</strain>
    </source>
</reference>
<proteinExistence type="predicted"/>
<organism evidence="2 3">
    <name type="scientific">Alteromonas mediterranea (strain DSM 17117 / CIP 110805 / LMG 28347 / Deep ecotype)</name>
    <dbReference type="NCBI Taxonomy" id="1774373"/>
    <lineage>
        <taxon>Bacteria</taxon>
        <taxon>Pseudomonadati</taxon>
        <taxon>Pseudomonadota</taxon>
        <taxon>Gammaproteobacteria</taxon>
        <taxon>Alteromonadales</taxon>
        <taxon>Alteromonadaceae</taxon>
        <taxon>Alteromonas/Salinimonas group</taxon>
        <taxon>Alteromonas</taxon>
    </lineage>
</organism>
<dbReference type="KEGG" id="amc:MADE_1014510"/>
<dbReference type="AlphaFoldDB" id="F2GC80"/>
<accession>F2GC80</accession>
<dbReference type="RefSeq" id="WP_012519328.1">
    <property type="nucleotide sequence ID" value="NC_011138.3"/>
</dbReference>
<dbReference type="Proteomes" id="UP000001870">
    <property type="component" value="Chromosome"/>
</dbReference>
<keyword evidence="1" id="KW-0175">Coiled coil</keyword>
<name>F2GC80_ALTMD</name>
<evidence type="ECO:0000313" key="2">
    <source>
        <dbReference type="EMBL" id="AEA99036.1"/>
    </source>
</evidence>
<evidence type="ECO:0000313" key="3">
    <source>
        <dbReference type="Proteomes" id="UP000001870"/>
    </source>
</evidence>